<organism evidence="1 2">
    <name type="scientific">Cohnella herbarum</name>
    <dbReference type="NCBI Taxonomy" id="2728023"/>
    <lineage>
        <taxon>Bacteria</taxon>
        <taxon>Bacillati</taxon>
        <taxon>Bacillota</taxon>
        <taxon>Bacilli</taxon>
        <taxon>Bacillales</taxon>
        <taxon>Paenibacillaceae</taxon>
        <taxon>Cohnella</taxon>
    </lineage>
</organism>
<keyword evidence="2" id="KW-1185">Reference proteome</keyword>
<proteinExistence type="predicted"/>
<evidence type="ECO:0008006" key="3">
    <source>
        <dbReference type="Google" id="ProtNLM"/>
    </source>
</evidence>
<dbReference type="EMBL" id="CP051680">
    <property type="protein sequence ID" value="QJD84359.1"/>
    <property type="molecule type" value="Genomic_DNA"/>
</dbReference>
<dbReference type="AlphaFoldDB" id="A0A7Z2VK49"/>
<dbReference type="KEGG" id="cheb:HH215_15030"/>
<sequence>MTVTIGIFEQEEKVLEAIRFLRNAGVDANGIRVIVSNREGAPLLASNGEVNLEELYEIQETRGDEEEVGLPLAAAPLAGGFPVGMGTSLGANPAGVIIAGYDSETGSGSEKTLREIGIPDDAAESCRRAVESGSYVLMAEASSEISLSALLSDAGAHETMS</sequence>
<gene>
    <name evidence="1" type="ORF">HH215_15030</name>
</gene>
<evidence type="ECO:0000313" key="2">
    <source>
        <dbReference type="Proteomes" id="UP000502248"/>
    </source>
</evidence>
<protein>
    <recommendedName>
        <fullName evidence="3">General stress protein 17M-like domain-containing protein</fullName>
    </recommendedName>
</protein>
<reference evidence="1 2" key="1">
    <citation type="submission" date="2020-04" db="EMBL/GenBank/DDBJ databases">
        <title>Genome sequencing of novel species.</title>
        <authorList>
            <person name="Heo J."/>
            <person name="Kim S.-J."/>
            <person name="Kim J.-S."/>
            <person name="Hong S.-B."/>
            <person name="Kwon S.-W."/>
        </authorList>
    </citation>
    <scope>NUCLEOTIDE SEQUENCE [LARGE SCALE GENOMIC DNA]</scope>
    <source>
        <strain evidence="1 2">MFER-1</strain>
    </source>
</reference>
<dbReference type="RefSeq" id="WP_169280643.1">
    <property type="nucleotide sequence ID" value="NZ_CP051680.1"/>
</dbReference>
<evidence type="ECO:0000313" key="1">
    <source>
        <dbReference type="EMBL" id="QJD84359.1"/>
    </source>
</evidence>
<accession>A0A7Z2VK49</accession>
<name>A0A7Z2VK49_9BACL</name>
<dbReference type="Proteomes" id="UP000502248">
    <property type="component" value="Chromosome"/>
</dbReference>